<feature type="transmembrane region" description="Helical" evidence="5">
    <location>
        <begin position="48"/>
        <end position="68"/>
    </location>
</feature>
<comment type="subcellular location">
    <subcellularLocation>
        <location evidence="1">Membrane</location>
        <topology evidence="1">Multi-pass membrane protein</topology>
    </subcellularLocation>
</comment>
<keyword evidence="2 5" id="KW-0812">Transmembrane</keyword>
<dbReference type="AlphaFoldDB" id="A0A8K0GFV6"/>
<keyword evidence="3 5" id="KW-1133">Transmembrane helix</keyword>
<comment type="caution">
    <text evidence="6">The sequence shown here is derived from an EMBL/GenBank/DDBJ whole genome shotgun (WGS) entry which is preliminary data.</text>
</comment>
<evidence type="ECO:0000256" key="4">
    <source>
        <dbReference type="ARBA" id="ARBA00023136"/>
    </source>
</evidence>
<keyword evidence="4 5" id="KW-0472">Membrane</keyword>
<reference evidence="6" key="1">
    <citation type="submission" date="2019-08" db="EMBL/GenBank/DDBJ databases">
        <title>The genome of the North American firefly Photinus pyralis.</title>
        <authorList>
            <consortium name="Photinus pyralis genome working group"/>
            <person name="Fallon T.R."/>
            <person name="Sander Lower S.E."/>
            <person name="Weng J.-K."/>
        </authorList>
    </citation>
    <scope>NUCLEOTIDE SEQUENCE</scope>
    <source>
        <strain evidence="6">TRF0915ILg1</strain>
        <tissue evidence="6">Whole body</tissue>
    </source>
</reference>
<protein>
    <recommendedName>
        <fullName evidence="8">Solute carrier family 46 member 3</fullName>
    </recommendedName>
</protein>
<accession>A0A8K0GFV6</accession>
<dbReference type="PANTHER" id="PTHR23507">
    <property type="entry name" value="ZGC:174356"/>
    <property type="match status" value="1"/>
</dbReference>
<dbReference type="OrthoDB" id="3026777at2759"/>
<name>A0A8K0GFV6_IGNLU</name>
<organism evidence="6 7">
    <name type="scientific">Ignelater luminosus</name>
    <name type="common">Cucubano</name>
    <name type="synonym">Pyrophorus luminosus</name>
    <dbReference type="NCBI Taxonomy" id="2038154"/>
    <lineage>
        <taxon>Eukaryota</taxon>
        <taxon>Metazoa</taxon>
        <taxon>Ecdysozoa</taxon>
        <taxon>Arthropoda</taxon>
        <taxon>Hexapoda</taxon>
        <taxon>Insecta</taxon>
        <taxon>Pterygota</taxon>
        <taxon>Neoptera</taxon>
        <taxon>Endopterygota</taxon>
        <taxon>Coleoptera</taxon>
        <taxon>Polyphaga</taxon>
        <taxon>Elateriformia</taxon>
        <taxon>Elateroidea</taxon>
        <taxon>Elateridae</taxon>
        <taxon>Agrypninae</taxon>
        <taxon>Pyrophorini</taxon>
        <taxon>Ignelater</taxon>
    </lineage>
</organism>
<feature type="transmembrane region" description="Helical" evidence="5">
    <location>
        <begin position="140"/>
        <end position="161"/>
    </location>
</feature>
<evidence type="ECO:0008006" key="8">
    <source>
        <dbReference type="Google" id="ProtNLM"/>
    </source>
</evidence>
<evidence type="ECO:0000256" key="3">
    <source>
        <dbReference type="ARBA" id="ARBA00022989"/>
    </source>
</evidence>
<dbReference type="SUPFAM" id="SSF103473">
    <property type="entry name" value="MFS general substrate transporter"/>
    <property type="match status" value="1"/>
</dbReference>
<evidence type="ECO:0000313" key="6">
    <source>
        <dbReference type="EMBL" id="KAF2896623.1"/>
    </source>
</evidence>
<keyword evidence="7" id="KW-1185">Reference proteome</keyword>
<feature type="transmembrane region" description="Helical" evidence="5">
    <location>
        <begin position="74"/>
        <end position="94"/>
    </location>
</feature>
<evidence type="ECO:0000256" key="1">
    <source>
        <dbReference type="ARBA" id="ARBA00004141"/>
    </source>
</evidence>
<feature type="transmembrane region" description="Helical" evidence="5">
    <location>
        <begin position="20"/>
        <end position="39"/>
    </location>
</feature>
<dbReference type="Proteomes" id="UP000801492">
    <property type="component" value="Unassembled WGS sequence"/>
</dbReference>
<dbReference type="PANTHER" id="PTHR23507:SF39">
    <property type="entry name" value="GH23453P-RELATED"/>
    <property type="match status" value="1"/>
</dbReference>
<dbReference type="EMBL" id="VTPC01004899">
    <property type="protein sequence ID" value="KAF2896623.1"/>
    <property type="molecule type" value="Genomic_DNA"/>
</dbReference>
<evidence type="ECO:0000313" key="7">
    <source>
        <dbReference type="Proteomes" id="UP000801492"/>
    </source>
</evidence>
<dbReference type="GO" id="GO:0016020">
    <property type="term" value="C:membrane"/>
    <property type="evidence" value="ECO:0007669"/>
    <property type="project" value="UniProtKB-SubCell"/>
</dbReference>
<gene>
    <name evidence="6" type="ORF">ILUMI_09551</name>
</gene>
<dbReference type="Gene3D" id="1.20.1250.20">
    <property type="entry name" value="MFS general substrate transporter like domains"/>
    <property type="match status" value="1"/>
</dbReference>
<feature type="transmembrane region" description="Helical" evidence="5">
    <location>
        <begin position="106"/>
        <end position="128"/>
    </location>
</feature>
<dbReference type="GO" id="GO:0022857">
    <property type="term" value="F:transmembrane transporter activity"/>
    <property type="evidence" value="ECO:0007669"/>
    <property type="project" value="TreeGrafter"/>
</dbReference>
<sequence>MFLYVRAKFHWSLETYTTYSSINTVTTSLGSVIGIYFLHKLLKINEPFVILIGFISFIGGSILCGLATKEWHIYAAAGISFLYSVISPMARSLISKLVSSNEYGKVFSFLAVCESFVDPLGSPLFIYIYNHTLLTFPGAFSLVAAGISIFGMIFSILVVVIQKTTQIQSPYSMLNS</sequence>
<dbReference type="InterPro" id="IPR036259">
    <property type="entry name" value="MFS_trans_sf"/>
</dbReference>
<proteinExistence type="predicted"/>
<evidence type="ECO:0000256" key="5">
    <source>
        <dbReference type="SAM" id="Phobius"/>
    </source>
</evidence>
<evidence type="ECO:0000256" key="2">
    <source>
        <dbReference type="ARBA" id="ARBA00022692"/>
    </source>
</evidence>